<dbReference type="AlphaFoldDB" id="A0A918X6X0"/>
<accession>A0A918X6X0</accession>
<dbReference type="Proteomes" id="UP000638353">
    <property type="component" value="Unassembled WGS sequence"/>
</dbReference>
<dbReference type="EMBL" id="BMVC01000024">
    <property type="protein sequence ID" value="GHD16119.1"/>
    <property type="molecule type" value="Genomic_DNA"/>
</dbReference>
<evidence type="ECO:0000256" key="1">
    <source>
        <dbReference type="SAM" id="MobiDB-lite"/>
    </source>
</evidence>
<feature type="region of interest" description="Disordered" evidence="1">
    <location>
        <begin position="214"/>
        <end position="268"/>
    </location>
</feature>
<reference evidence="2" key="1">
    <citation type="journal article" date="2014" name="Int. J. Syst. Evol. Microbiol.">
        <title>Complete genome sequence of Corynebacterium casei LMG S-19264T (=DSM 44701T), isolated from a smear-ripened cheese.</title>
        <authorList>
            <consortium name="US DOE Joint Genome Institute (JGI-PGF)"/>
            <person name="Walter F."/>
            <person name="Albersmeier A."/>
            <person name="Kalinowski J."/>
            <person name="Ruckert C."/>
        </authorList>
    </citation>
    <scope>NUCLEOTIDE SEQUENCE</scope>
    <source>
        <strain evidence="2">JCM 4637</strain>
    </source>
</reference>
<organism evidence="2 3">
    <name type="scientific">Streptomyces finlayi</name>
    <dbReference type="NCBI Taxonomy" id="67296"/>
    <lineage>
        <taxon>Bacteria</taxon>
        <taxon>Bacillati</taxon>
        <taxon>Actinomycetota</taxon>
        <taxon>Actinomycetes</taxon>
        <taxon>Kitasatosporales</taxon>
        <taxon>Streptomycetaceae</taxon>
        <taxon>Streptomyces</taxon>
    </lineage>
</organism>
<reference evidence="2" key="2">
    <citation type="submission" date="2020-09" db="EMBL/GenBank/DDBJ databases">
        <authorList>
            <person name="Sun Q."/>
            <person name="Ohkuma M."/>
        </authorList>
    </citation>
    <scope>NUCLEOTIDE SEQUENCE</scope>
    <source>
        <strain evidence="2">JCM 4637</strain>
    </source>
</reference>
<proteinExistence type="predicted"/>
<comment type="caution">
    <text evidence="2">The sequence shown here is derived from an EMBL/GenBank/DDBJ whole genome shotgun (WGS) entry which is preliminary data.</text>
</comment>
<feature type="compositionally biased region" description="Basic and acidic residues" evidence="1">
    <location>
        <begin position="235"/>
        <end position="246"/>
    </location>
</feature>
<feature type="compositionally biased region" description="Low complexity" evidence="1">
    <location>
        <begin position="215"/>
        <end position="230"/>
    </location>
</feature>
<gene>
    <name evidence="2" type="ORF">GCM10010334_76850</name>
</gene>
<sequence length="551" mass="58802">MKVPLRLVLPGSPDIALSVYVKVKALGLRPEGCQARTATLARYLGVATATAGRGLTALSRPAGDGVVELRTERRTLPGGRGLSALRTTRPLRRNEPYVWLPVAAAEDLTARQLRAYALIAYAQVRGALLTESQLAGSLRHHSGRRAGMPLSTTAAGLIVDALAVSRWVTVDRRAEARGCHRLIAHDLVARLAPSSEADQDLSSGTALGILEQEDSSQAGEQSGSQAGEQSLANRESPRTDSLENERAAPSSAVGEVPVVTEARPGENRDELMSASVLGSGGLALRADGTKSAPAEVDTHPRRSLAENTGRYTGPQLSLSAQVYGVLEPVHWLLAKVDNVFVSRQIAREVGRQLRDGTLPERLHHRLTVRLRGTMIEEIRDPGRWILGAALPRWGCGLHDCESGVLWMTGTACEVCAEALHTKRVARQREQRREQGLCPEHGTRPGPSGECIDCHLDRATGGVPDPVMVPRPKDHTPRADCAGCGARIVLTGHLLDDGLCKPCRTMLAPPAAPAPEKLPTCSGHDGGTPCTRTAVPTRTVCVRHLAAELASV</sequence>
<name>A0A918X6X0_9ACTN</name>
<protein>
    <submittedName>
        <fullName evidence="2">Uncharacterized protein</fullName>
    </submittedName>
</protein>
<evidence type="ECO:0000313" key="2">
    <source>
        <dbReference type="EMBL" id="GHD16119.1"/>
    </source>
</evidence>
<evidence type="ECO:0000313" key="3">
    <source>
        <dbReference type="Proteomes" id="UP000638353"/>
    </source>
</evidence>